<sequence length="275" mass="29812">SFGADWLNTWTSPTRYMKAYGEFRQGKDRERGTLVHVDPRFSATAANADQWIPINPGWEGILALGIANVVLSDGLVDGSIRSSLSPDDMAIIDQYTPEKISSDVGVNADKIRAIAHEFASHAPALAIGGGSAAAHTNGLFNMKAVYWLNYLVGSVGTEGGVIFNPEPPVASDSKSASTFEDFRNLSQVMSRGEISALMIRGADPWYGLPEDSGFRRATFEVPFIFAVSSFLDDTTTMADLILPENDAFEDWGSDIPDPAPGYQLIGFQQPVVRPF</sequence>
<dbReference type="Gene3D" id="3.30.2070.10">
    <property type="entry name" value="Formate dehydrogenase/DMSO reductase"/>
    <property type="match status" value="1"/>
</dbReference>
<dbReference type="Pfam" id="PF00384">
    <property type="entry name" value="Molybdopterin"/>
    <property type="match status" value="1"/>
</dbReference>
<organism evidence="6">
    <name type="scientific">marine metagenome</name>
    <dbReference type="NCBI Taxonomy" id="408172"/>
    <lineage>
        <taxon>unclassified sequences</taxon>
        <taxon>metagenomes</taxon>
        <taxon>ecological metagenomes</taxon>
    </lineage>
</organism>
<feature type="non-terminal residue" evidence="6">
    <location>
        <position position="1"/>
    </location>
</feature>
<proteinExistence type="predicted"/>
<evidence type="ECO:0000313" key="6">
    <source>
        <dbReference type="EMBL" id="SVD62068.1"/>
    </source>
</evidence>
<keyword evidence="1" id="KW-0479">Metal-binding</keyword>
<dbReference type="PANTHER" id="PTHR43742:SF9">
    <property type="entry name" value="TETRATHIONATE REDUCTASE SUBUNIT A"/>
    <property type="match status" value="1"/>
</dbReference>
<dbReference type="InterPro" id="IPR050612">
    <property type="entry name" value="Prok_Mopterin_Oxidored"/>
</dbReference>
<feature type="domain" description="Molybdopterin oxidoreductase" evidence="5">
    <location>
        <begin position="19"/>
        <end position="252"/>
    </location>
</feature>
<name>A0A382WV02_9ZZZZ</name>
<evidence type="ECO:0000256" key="3">
    <source>
        <dbReference type="ARBA" id="ARBA00022729"/>
    </source>
</evidence>
<evidence type="ECO:0000256" key="4">
    <source>
        <dbReference type="ARBA" id="ARBA00023002"/>
    </source>
</evidence>
<keyword evidence="1" id="KW-0408">Iron</keyword>
<feature type="non-terminal residue" evidence="6">
    <location>
        <position position="275"/>
    </location>
</feature>
<keyword evidence="2" id="KW-0500">Molybdenum</keyword>
<accession>A0A382WV02</accession>
<keyword evidence="1" id="KW-0004">4Fe-4S</keyword>
<keyword evidence="1" id="KW-0411">Iron-sulfur</keyword>
<reference evidence="6" key="1">
    <citation type="submission" date="2018-05" db="EMBL/GenBank/DDBJ databases">
        <authorList>
            <person name="Lanie J.A."/>
            <person name="Ng W.-L."/>
            <person name="Kazmierczak K.M."/>
            <person name="Andrzejewski T.M."/>
            <person name="Davidsen T.M."/>
            <person name="Wayne K.J."/>
            <person name="Tettelin H."/>
            <person name="Glass J.I."/>
            <person name="Rusch D."/>
            <person name="Podicherti R."/>
            <person name="Tsui H.-C.T."/>
            <person name="Winkler M.E."/>
        </authorList>
    </citation>
    <scope>NUCLEOTIDE SEQUENCE</scope>
</reference>
<dbReference type="Gene3D" id="3.40.50.740">
    <property type="match status" value="1"/>
</dbReference>
<dbReference type="AlphaFoldDB" id="A0A382WV02"/>
<dbReference type="GO" id="GO:0051539">
    <property type="term" value="F:4 iron, 4 sulfur cluster binding"/>
    <property type="evidence" value="ECO:0007669"/>
    <property type="project" value="UniProtKB-KW"/>
</dbReference>
<evidence type="ECO:0000259" key="5">
    <source>
        <dbReference type="Pfam" id="PF00384"/>
    </source>
</evidence>
<keyword evidence="4" id="KW-0560">Oxidoreductase</keyword>
<gene>
    <name evidence="6" type="ORF">METZ01_LOCUS414922</name>
</gene>
<evidence type="ECO:0000256" key="2">
    <source>
        <dbReference type="ARBA" id="ARBA00022505"/>
    </source>
</evidence>
<dbReference type="Gene3D" id="3.40.228.10">
    <property type="entry name" value="Dimethylsulfoxide Reductase, domain 2"/>
    <property type="match status" value="1"/>
</dbReference>
<keyword evidence="3" id="KW-0732">Signal</keyword>
<dbReference type="InterPro" id="IPR006656">
    <property type="entry name" value="Mopterin_OxRdtase"/>
</dbReference>
<dbReference type="EMBL" id="UINC01162355">
    <property type="protein sequence ID" value="SVD62068.1"/>
    <property type="molecule type" value="Genomic_DNA"/>
</dbReference>
<dbReference type="PANTHER" id="PTHR43742">
    <property type="entry name" value="TRIMETHYLAMINE-N-OXIDE REDUCTASE"/>
    <property type="match status" value="1"/>
</dbReference>
<evidence type="ECO:0000256" key="1">
    <source>
        <dbReference type="ARBA" id="ARBA00022485"/>
    </source>
</evidence>
<dbReference type="GO" id="GO:0016491">
    <property type="term" value="F:oxidoreductase activity"/>
    <property type="evidence" value="ECO:0007669"/>
    <property type="project" value="UniProtKB-KW"/>
</dbReference>
<dbReference type="SUPFAM" id="SSF53706">
    <property type="entry name" value="Formate dehydrogenase/DMSO reductase, domains 1-3"/>
    <property type="match status" value="1"/>
</dbReference>
<protein>
    <recommendedName>
        <fullName evidence="5">Molybdopterin oxidoreductase domain-containing protein</fullName>
    </recommendedName>
</protein>